<reference evidence="1 3" key="1">
    <citation type="submission" date="2017-05" db="EMBL/GenBank/DDBJ databases">
        <title>Whole genome sequencing of Yersinia kristensenii.</title>
        <authorList>
            <person name="Campioni F."/>
        </authorList>
    </citation>
    <scope>NUCLEOTIDE SEQUENCE [LARGE SCALE GENOMIC DNA]</scope>
    <source>
        <strain evidence="1 3">CFSAN060536</strain>
    </source>
</reference>
<dbReference type="AlphaFoldDB" id="A0A208ZUZ8"/>
<accession>A0A208ZUZ8</accession>
<dbReference type="Proteomes" id="UP000196440">
    <property type="component" value="Unassembled WGS sequence"/>
</dbReference>
<dbReference type="EMBL" id="NHOI01000027">
    <property type="protein sequence ID" value="OVZ84326.1"/>
    <property type="molecule type" value="Genomic_DNA"/>
</dbReference>
<dbReference type="EMBL" id="CP046294">
    <property type="protein sequence ID" value="QGR70032.1"/>
    <property type="molecule type" value="Genomic_DNA"/>
</dbReference>
<evidence type="ECO:0000313" key="2">
    <source>
        <dbReference type="EMBL" id="QGR70032.1"/>
    </source>
</evidence>
<keyword evidence="4" id="KW-1185">Reference proteome</keyword>
<dbReference type="RefSeq" id="WP_050135259.1">
    <property type="nucleotide sequence ID" value="NZ_CQBB01000042.1"/>
</dbReference>
<sequence>MNLKQQYRVSAVLASSLGQSAEVPRDIMTVLKARHCSTPFAPEIVTALSELGYDARREQEPCPVNQVGIWVTINAQPMLLQCELEVLALH</sequence>
<protein>
    <submittedName>
        <fullName evidence="1">Uncharacterized protein</fullName>
    </submittedName>
</protein>
<dbReference type="Proteomes" id="UP000424966">
    <property type="component" value="Chromosome"/>
</dbReference>
<reference evidence="2 4" key="2">
    <citation type="submission" date="2019-11" db="EMBL/GenBank/DDBJ databases">
        <title>FDA dAtabase for Regulatory Grade micrObial Sequences (FDA-ARGOS): Supporting development and validation of Infectious Disease Dx tests.</title>
        <authorList>
            <person name="Patel R."/>
            <person name="Rucinski S."/>
            <person name="Tallon L."/>
            <person name="Sadzewicz L."/>
            <person name="Vavikolanu K."/>
            <person name="Mehta A."/>
            <person name="Aluvathingal J."/>
            <person name="Nadendla S."/>
            <person name="Nandy P."/>
            <person name="Geyer C."/>
            <person name="Yan Y."/>
            <person name="Sichtig H."/>
        </authorList>
    </citation>
    <scope>NUCLEOTIDE SEQUENCE [LARGE SCALE GENOMIC DNA]</scope>
    <source>
        <strain evidence="2 4">FDAARGOS_729</strain>
    </source>
</reference>
<evidence type="ECO:0000313" key="1">
    <source>
        <dbReference type="EMBL" id="OVZ84326.1"/>
    </source>
</evidence>
<proteinExistence type="predicted"/>
<evidence type="ECO:0000313" key="3">
    <source>
        <dbReference type="Proteomes" id="UP000196440"/>
    </source>
</evidence>
<organism evidence="1 3">
    <name type="scientific">Yersinia intermedia</name>
    <dbReference type="NCBI Taxonomy" id="631"/>
    <lineage>
        <taxon>Bacteria</taxon>
        <taxon>Pseudomonadati</taxon>
        <taxon>Pseudomonadota</taxon>
        <taxon>Gammaproteobacteria</taxon>
        <taxon>Enterobacterales</taxon>
        <taxon>Yersiniaceae</taxon>
        <taxon>Yersinia</taxon>
    </lineage>
</organism>
<gene>
    <name evidence="1" type="ORF">CBW57_17405</name>
    <name evidence="2" type="ORF">FOC37_06365</name>
</gene>
<name>A0A208ZUZ8_YERIN</name>
<evidence type="ECO:0000313" key="4">
    <source>
        <dbReference type="Proteomes" id="UP000424966"/>
    </source>
</evidence>